<dbReference type="GO" id="GO:0005737">
    <property type="term" value="C:cytoplasm"/>
    <property type="evidence" value="ECO:0007669"/>
    <property type="project" value="UniProtKB-SubCell"/>
</dbReference>
<comment type="cofactor">
    <cofactor evidence="11">
        <name>Zn(2+)</name>
        <dbReference type="ChEBI" id="CHEBI:29105"/>
    </cofactor>
    <text evidence="11">Binds 1 zinc ion per subunit.</text>
</comment>
<evidence type="ECO:0000256" key="2">
    <source>
        <dbReference type="ARBA" id="ARBA00001460"/>
    </source>
</evidence>
<keyword evidence="11" id="KW-0479">Metal-binding</keyword>
<feature type="binding site" evidence="11">
    <location>
        <position position="100"/>
    </location>
    <ligand>
        <name>Mg(2+)</name>
        <dbReference type="ChEBI" id="CHEBI:18420"/>
    </ligand>
</feature>
<dbReference type="Proteomes" id="UP000242469">
    <property type="component" value="Unassembled WGS sequence"/>
</dbReference>
<evidence type="ECO:0000256" key="6">
    <source>
        <dbReference type="ARBA" id="ARBA00008299"/>
    </source>
</evidence>
<comment type="similarity">
    <text evidence="11">Belongs to the PRA-CH family.</text>
</comment>
<keyword evidence="7 11" id="KW-0963">Cytoplasm</keyword>
<evidence type="ECO:0000256" key="5">
    <source>
        <dbReference type="ARBA" id="ARBA00007731"/>
    </source>
</evidence>
<evidence type="ECO:0000313" key="14">
    <source>
        <dbReference type="Proteomes" id="UP000242469"/>
    </source>
</evidence>
<comment type="subcellular location">
    <subcellularLocation>
        <location evidence="11">Cytoplasm</location>
    </subcellularLocation>
</comment>
<comment type="cofactor">
    <cofactor evidence="11">
        <name>Mg(2+)</name>
        <dbReference type="ChEBI" id="CHEBI:18420"/>
    </cofactor>
    <text evidence="11">Binds 1 Mg(2+) ion per subunit.</text>
</comment>
<evidence type="ECO:0000256" key="10">
    <source>
        <dbReference type="ARBA" id="ARBA00023102"/>
    </source>
</evidence>
<comment type="pathway">
    <text evidence="4">Amino-acid biosynthesis; L-histidine biosynthesis; L-histidine from 5-phospho-alpha-D-ribose 1-diphosphate: step 2/9.</text>
</comment>
<organism evidence="13 14">
    <name type="scientific">Marinobacterium iners DSM 11526</name>
    <dbReference type="NCBI Taxonomy" id="1122198"/>
    <lineage>
        <taxon>Bacteria</taxon>
        <taxon>Pseudomonadati</taxon>
        <taxon>Pseudomonadota</taxon>
        <taxon>Gammaproteobacteria</taxon>
        <taxon>Oceanospirillales</taxon>
        <taxon>Oceanospirillaceae</taxon>
        <taxon>Marinobacterium</taxon>
    </lineage>
</organism>
<keyword evidence="10 11" id="KW-0368">Histidine biosynthesis</keyword>
<comment type="similarity">
    <text evidence="5">In the C-terminal section; belongs to the PRA-PH family.</text>
</comment>
<feature type="binding site" evidence="11">
    <location>
        <position position="120"/>
    </location>
    <ligand>
        <name>Zn(2+)</name>
        <dbReference type="ChEBI" id="CHEBI:29105"/>
        <note>ligand shared between dimeric partners</note>
    </ligand>
</feature>
<sequence length="148" mass="16934">MRKSFFEELELSPEGYAVDLEPFMESLSWNDQGLIPVITQQYDSGEVLMMAWMNRESLAMTLKEKRVTYWSRSRQQLWEKGKVSGNTQRLIELRADCDGDTLLCLADQQGPACHTGRANCFYFRFCQEESQVVVSAGIPDPEDGHSQV</sequence>
<evidence type="ECO:0000256" key="4">
    <source>
        <dbReference type="ARBA" id="ARBA00005204"/>
    </source>
</evidence>
<dbReference type="GO" id="GO:0004636">
    <property type="term" value="F:phosphoribosyl-ATP diphosphatase activity"/>
    <property type="evidence" value="ECO:0007669"/>
    <property type="project" value="UniProtKB-EC"/>
</dbReference>
<dbReference type="GO" id="GO:0004635">
    <property type="term" value="F:phosphoribosyl-AMP cyclohydrolase activity"/>
    <property type="evidence" value="ECO:0007669"/>
    <property type="project" value="UniProtKB-UniRule"/>
</dbReference>
<evidence type="ECO:0000259" key="12">
    <source>
        <dbReference type="Pfam" id="PF01502"/>
    </source>
</evidence>
<feature type="binding site" evidence="11">
    <location>
        <position position="113"/>
    </location>
    <ligand>
        <name>Zn(2+)</name>
        <dbReference type="ChEBI" id="CHEBI:29105"/>
        <note>ligand shared between dimeric partners</note>
    </ligand>
</feature>
<proteinExistence type="inferred from homology"/>
<comment type="similarity">
    <text evidence="6">In the N-terminal section; belongs to the PRA-CH family.</text>
</comment>
<feature type="domain" description="Phosphoribosyl-AMP cyclohydrolase" evidence="12">
    <location>
        <begin position="49"/>
        <end position="122"/>
    </location>
</feature>
<keyword evidence="14" id="KW-1185">Reference proteome</keyword>
<dbReference type="STRING" id="1122198.SAMN02745729_101113"/>
<keyword evidence="11" id="KW-0460">Magnesium</keyword>
<dbReference type="GO" id="GO:0008270">
    <property type="term" value="F:zinc ion binding"/>
    <property type="evidence" value="ECO:0007669"/>
    <property type="project" value="UniProtKB-UniRule"/>
</dbReference>
<dbReference type="InterPro" id="IPR026660">
    <property type="entry name" value="PRA-CH"/>
</dbReference>
<comment type="catalytic activity">
    <reaction evidence="2">
        <text>1-(5-phospho-beta-D-ribosyl)-ATP + H2O = 1-(5-phospho-beta-D-ribosyl)-5'-AMP + diphosphate + H(+)</text>
        <dbReference type="Rhea" id="RHEA:22828"/>
        <dbReference type="ChEBI" id="CHEBI:15377"/>
        <dbReference type="ChEBI" id="CHEBI:15378"/>
        <dbReference type="ChEBI" id="CHEBI:33019"/>
        <dbReference type="ChEBI" id="CHEBI:59457"/>
        <dbReference type="ChEBI" id="CHEBI:73183"/>
        <dbReference type="EC" id="3.6.1.31"/>
    </reaction>
</comment>
<dbReference type="PANTHER" id="PTHR42945">
    <property type="entry name" value="HISTIDINE BIOSYNTHESIS BIFUNCTIONAL PROTEIN"/>
    <property type="match status" value="1"/>
</dbReference>
<evidence type="ECO:0000256" key="1">
    <source>
        <dbReference type="ARBA" id="ARBA00000024"/>
    </source>
</evidence>
<dbReference type="Gene3D" id="3.10.20.810">
    <property type="entry name" value="Phosphoribosyl-AMP cyclohydrolase"/>
    <property type="match status" value="1"/>
</dbReference>
<dbReference type="Pfam" id="PF01502">
    <property type="entry name" value="PRA-CH"/>
    <property type="match status" value="1"/>
</dbReference>
<dbReference type="GO" id="GO:0000105">
    <property type="term" value="P:L-histidine biosynthetic process"/>
    <property type="evidence" value="ECO:0007669"/>
    <property type="project" value="UniProtKB-UniRule"/>
</dbReference>
<comment type="pathway">
    <text evidence="3 11">Amino-acid biosynthesis; L-histidine biosynthesis; L-histidine from 5-phospho-alpha-D-ribose 1-diphosphate: step 3/9.</text>
</comment>
<feature type="binding site" evidence="11">
    <location>
        <position position="97"/>
    </location>
    <ligand>
        <name>Zn(2+)</name>
        <dbReference type="ChEBI" id="CHEBI:29105"/>
        <note>ligand shared between dimeric partners</note>
    </ligand>
</feature>
<evidence type="ECO:0000256" key="3">
    <source>
        <dbReference type="ARBA" id="ARBA00005169"/>
    </source>
</evidence>
<evidence type="ECO:0000256" key="7">
    <source>
        <dbReference type="ARBA" id="ARBA00022490"/>
    </source>
</evidence>
<dbReference type="FunFam" id="3.10.20.810:FF:000001">
    <property type="entry name" value="Histidine biosynthesis bifunctional protein HisIE"/>
    <property type="match status" value="1"/>
</dbReference>
<evidence type="ECO:0000256" key="8">
    <source>
        <dbReference type="ARBA" id="ARBA00022605"/>
    </source>
</evidence>
<evidence type="ECO:0000256" key="9">
    <source>
        <dbReference type="ARBA" id="ARBA00022801"/>
    </source>
</evidence>
<dbReference type="OrthoDB" id="9795769at2"/>
<dbReference type="RefSeq" id="WP_091821422.1">
    <property type="nucleotide sequence ID" value="NZ_FNRJ01000001.1"/>
</dbReference>
<dbReference type="AlphaFoldDB" id="A0A1H3XCQ7"/>
<feature type="binding site" evidence="11">
    <location>
        <position position="96"/>
    </location>
    <ligand>
        <name>Mg(2+)</name>
        <dbReference type="ChEBI" id="CHEBI:18420"/>
    </ligand>
</feature>
<comment type="subunit">
    <text evidence="11">Homodimer.</text>
</comment>
<comment type="catalytic activity">
    <reaction evidence="1 11">
        <text>1-(5-phospho-beta-D-ribosyl)-5'-AMP + H2O = 1-(5-phospho-beta-D-ribosyl)-5-[(5-phospho-beta-D-ribosylamino)methylideneamino]imidazole-4-carboxamide</text>
        <dbReference type="Rhea" id="RHEA:20049"/>
        <dbReference type="ChEBI" id="CHEBI:15377"/>
        <dbReference type="ChEBI" id="CHEBI:58435"/>
        <dbReference type="ChEBI" id="CHEBI:59457"/>
        <dbReference type="EC" id="3.5.4.19"/>
    </reaction>
</comment>
<protein>
    <recommendedName>
        <fullName evidence="11">Phosphoribosyl-AMP cyclohydrolase</fullName>
        <shortName evidence="11">PRA-CH</shortName>
        <ecNumber evidence="11">3.5.4.19</ecNumber>
    </recommendedName>
</protein>
<keyword evidence="11" id="KW-0862">Zinc</keyword>
<dbReference type="EC" id="3.5.4.19" evidence="11"/>
<evidence type="ECO:0000313" key="13">
    <source>
        <dbReference type="EMBL" id="SDZ97196.1"/>
    </source>
</evidence>
<keyword evidence="8 11" id="KW-0028">Amino-acid biosynthesis</keyword>
<comment type="function">
    <text evidence="11">Catalyzes the hydrolysis of the adenine ring of phosphoribosyl-AMP.</text>
</comment>
<keyword evidence="9 11" id="KW-0378">Hydrolase</keyword>
<reference evidence="14" key="1">
    <citation type="submission" date="2016-10" db="EMBL/GenBank/DDBJ databases">
        <authorList>
            <person name="Varghese N."/>
            <person name="Submissions S."/>
        </authorList>
    </citation>
    <scope>NUCLEOTIDE SEQUENCE [LARGE SCALE GENOMIC DNA]</scope>
    <source>
        <strain evidence="14">DSM 11526</strain>
    </source>
</reference>
<dbReference type="SUPFAM" id="SSF141734">
    <property type="entry name" value="HisI-like"/>
    <property type="match status" value="1"/>
</dbReference>
<gene>
    <name evidence="11" type="primary">hisI</name>
    <name evidence="13" type="ORF">SAMN02745729_101113</name>
</gene>
<dbReference type="PANTHER" id="PTHR42945:SF1">
    <property type="entry name" value="HISTIDINE BIOSYNTHESIS BIFUNCTIONAL PROTEIN HIS7"/>
    <property type="match status" value="1"/>
</dbReference>
<dbReference type="InterPro" id="IPR038019">
    <property type="entry name" value="PRib_AMP_CycHydrolase_sf"/>
</dbReference>
<dbReference type="EMBL" id="FNRJ01000001">
    <property type="protein sequence ID" value="SDZ97196.1"/>
    <property type="molecule type" value="Genomic_DNA"/>
</dbReference>
<feature type="binding site" evidence="11">
    <location>
        <position position="98"/>
    </location>
    <ligand>
        <name>Mg(2+)</name>
        <dbReference type="ChEBI" id="CHEBI:18420"/>
    </ligand>
</feature>
<dbReference type="GO" id="GO:0000287">
    <property type="term" value="F:magnesium ion binding"/>
    <property type="evidence" value="ECO:0007669"/>
    <property type="project" value="UniProtKB-UniRule"/>
</dbReference>
<dbReference type="HAMAP" id="MF_01021">
    <property type="entry name" value="HisI"/>
    <property type="match status" value="1"/>
</dbReference>
<dbReference type="UniPathway" id="UPA00031">
    <property type="reaction ID" value="UER00008"/>
</dbReference>
<evidence type="ECO:0000256" key="11">
    <source>
        <dbReference type="HAMAP-Rule" id="MF_01021"/>
    </source>
</evidence>
<name>A0A1H3XCQ7_9GAMM</name>
<dbReference type="InterPro" id="IPR002496">
    <property type="entry name" value="PRib_AMP_CycHydrolase_dom"/>
</dbReference>
<dbReference type="NCBIfam" id="NF000768">
    <property type="entry name" value="PRK00051.1"/>
    <property type="match status" value="1"/>
</dbReference>
<accession>A0A1H3XCQ7</accession>